<proteinExistence type="inferred from homology"/>
<sequence>MDWSAQNVVAMSLAPGSTVRFGSASQSYTNSRTSGYELLLWNPIDYKVQHADKTAVQYIGAVAFTNSTEIRSTHGINRIHTVKWNPTGYYLATIDSNGSVGIWSHHKSACTLEHAYDTNVDQSVIAFAWCDAQSKCQPTYPETTNTISSHELQPFESAAVFKHSTVIGSTSVFGAFSFMTLTELLELNLHCYSLEHVMVHHKIKLDVSGMTGACTAATIHPVAQNCFRIFIKYSSPGVVYAVDIELNLPSGKIVVMGSTCVQIDPTGDVVMFHAIDKNRLAVVCREPSTNGSSRHVLSVWEQFTAETFLDTKQEWKPLSKWIYSNTKPTALCHLNSISGNFADQIIVVGTSSGKIEYRDASTLALLNNTHKLLFHNIDISENDSSLLENDTAVSIKPDLNELQKQSESVQLDMFFNDMDALDNSLAVPAENLQNQIGFDANQGLAMGLNEIFGTMPNVALDPLNQLTETLDGTDDTAHLFSIAFYASPNGLHLLTQKSSLQISANPTTSHINSLMFVTGPLKLNDVSSTTVQDLFRPLPLAHSIAHAIADGIFAAMIDGQCCSDYLVLLKELAQNEWAKTESYRTALLQRLHFAYMSYFSVNLGVASIYPLSESGCQATADTLVGIQLAIQRIFVPNSFAFRNTGAMMRLRFIISIFQASSMGANLSSDNSDALYLNSVCFTSASTQHTQITLNKETLHYLVPHALWILDYCAFLARSLYIQSTAIKPAPDAESSKTSLLGLVHAMALMHQPSRRALILGLFYIKVLKHNLSQTLLGLSFPKNRQTMRSTFLLGYVRSVENLLTVRRINIDSFATFLIEFDQAAERGFSLHSESSLAAECLALFIGSGSATIHHSLIPQLQTLFNSHIKDICQWPEGTAFPSHIAKLKESSGNDKSEQHSLLTLFIPGQIDRLELDPIDYLPKASKCLIPLSSTTSQRAAATHKRETPNEKEFVLLPYIDTITGQHLRFSTSVKQCLMCCRFSTCDYTGPKMLANLLEGTKNTSCMVLIDGISKIPTWSGLYGGCCLCGGKWRNVS</sequence>
<evidence type="ECO:0000313" key="8">
    <source>
        <dbReference type="Proteomes" id="UP000077115"/>
    </source>
</evidence>
<comment type="subcellular location">
    <subcellularLocation>
        <location evidence="1">Nucleus</location>
    </subcellularLocation>
</comment>
<dbReference type="InterPro" id="IPR048338">
    <property type="entry name" value="Mediator_Med16"/>
</dbReference>
<evidence type="ECO:0000256" key="3">
    <source>
        <dbReference type="ARBA" id="ARBA00023015"/>
    </source>
</evidence>
<dbReference type="EMBL" id="DS022304">
    <property type="protein sequence ID" value="OAJ40213.1"/>
    <property type="molecule type" value="Genomic_DNA"/>
</dbReference>
<evidence type="ECO:0000313" key="7">
    <source>
        <dbReference type="EMBL" id="OAJ40213.1"/>
    </source>
</evidence>
<dbReference type="AlphaFoldDB" id="A0A177WJF1"/>
<comment type="similarity">
    <text evidence="2">Belongs to the Mediator complex subunit 16 family.</text>
</comment>
<evidence type="ECO:0008006" key="9">
    <source>
        <dbReference type="Google" id="ProtNLM"/>
    </source>
</evidence>
<dbReference type="GO" id="GO:0045893">
    <property type="term" value="P:positive regulation of DNA-templated transcription"/>
    <property type="evidence" value="ECO:0007669"/>
    <property type="project" value="TreeGrafter"/>
</dbReference>
<evidence type="ECO:0000256" key="5">
    <source>
        <dbReference type="ARBA" id="ARBA00023163"/>
    </source>
</evidence>
<dbReference type="VEuPathDB" id="FungiDB:BDEG_23976"/>
<dbReference type="InterPro" id="IPR036322">
    <property type="entry name" value="WD40_repeat_dom_sf"/>
</dbReference>
<accession>A0A177WJF1</accession>
<dbReference type="GO" id="GO:0016592">
    <property type="term" value="C:mediator complex"/>
    <property type="evidence" value="ECO:0007669"/>
    <property type="project" value="TreeGrafter"/>
</dbReference>
<dbReference type="OrthoDB" id="2159770at2759"/>
<evidence type="ECO:0000256" key="1">
    <source>
        <dbReference type="ARBA" id="ARBA00004123"/>
    </source>
</evidence>
<dbReference type="PANTHER" id="PTHR13224">
    <property type="entry name" value="THYROID HORMONE RECEPTOR-ASSOCIATED PROTEIN-RELATED"/>
    <property type="match status" value="1"/>
</dbReference>
<name>A0A177WJF1_BATDL</name>
<evidence type="ECO:0000256" key="4">
    <source>
        <dbReference type="ARBA" id="ARBA00023159"/>
    </source>
</evidence>
<protein>
    <recommendedName>
        <fullName evidence="9">Mediator complex subunit 16</fullName>
    </recommendedName>
</protein>
<evidence type="ECO:0000256" key="2">
    <source>
        <dbReference type="ARBA" id="ARBA00006543"/>
    </source>
</evidence>
<organism evidence="7 8">
    <name type="scientific">Batrachochytrium dendrobatidis (strain JEL423)</name>
    <dbReference type="NCBI Taxonomy" id="403673"/>
    <lineage>
        <taxon>Eukaryota</taxon>
        <taxon>Fungi</taxon>
        <taxon>Fungi incertae sedis</taxon>
        <taxon>Chytridiomycota</taxon>
        <taxon>Chytridiomycota incertae sedis</taxon>
        <taxon>Chytridiomycetes</taxon>
        <taxon>Rhizophydiales</taxon>
        <taxon>Rhizophydiales incertae sedis</taxon>
        <taxon>Batrachochytrium</taxon>
    </lineage>
</organism>
<reference evidence="7 8" key="1">
    <citation type="submission" date="2006-10" db="EMBL/GenBank/DDBJ databases">
        <title>The Genome Sequence of Batrachochytrium dendrobatidis JEL423.</title>
        <authorList>
            <consortium name="The Broad Institute Genome Sequencing Platform"/>
            <person name="Birren B."/>
            <person name="Lander E."/>
            <person name="Galagan J."/>
            <person name="Cuomo C."/>
            <person name="Devon K."/>
            <person name="Jaffe D."/>
            <person name="Butler J."/>
            <person name="Alvarez P."/>
            <person name="Gnerre S."/>
            <person name="Grabherr M."/>
            <person name="Kleber M."/>
            <person name="Mauceli E."/>
            <person name="Brockman W."/>
            <person name="Young S."/>
            <person name="LaButti K."/>
            <person name="Sykes S."/>
            <person name="DeCaprio D."/>
            <person name="Crawford M."/>
            <person name="Koehrsen M."/>
            <person name="Engels R."/>
            <person name="Montgomery P."/>
            <person name="Pearson M."/>
            <person name="Howarth C."/>
            <person name="Larson L."/>
            <person name="White J."/>
            <person name="O'Leary S."/>
            <person name="Kodira C."/>
            <person name="Zeng Q."/>
            <person name="Yandava C."/>
            <person name="Alvarado L."/>
            <person name="Longcore J."/>
            <person name="James T."/>
        </authorList>
    </citation>
    <scope>NUCLEOTIDE SEQUENCE [LARGE SCALE GENOMIC DNA]</scope>
    <source>
        <strain evidence="7 8">JEL423</strain>
    </source>
</reference>
<dbReference type="SUPFAM" id="SSF50978">
    <property type="entry name" value="WD40 repeat-like"/>
    <property type="match status" value="1"/>
</dbReference>
<dbReference type="PANTHER" id="PTHR13224:SF6">
    <property type="entry name" value="MEDIATOR OF RNA POLYMERASE II TRANSCRIPTION SUBUNIT 16"/>
    <property type="match status" value="1"/>
</dbReference>
<keyword evidence="4" id="KW-0010">Activator</keyword>
<keyword evidence="6" id="KW-0539">Nucleus</keyword>
<keyword evidence="3" id="KW-0805">Transcription regulation</keyword>
<keyword evidence="5" id="KW-0804">Transcription</keyword>
<dbReference type="Proteomes" id="UP000077115">
    <property type="component" value="Unassembled WGS sequence"/>
</dbReference>
<dbReference type="STRING" id="403673.A0A177WJF1"/>
<evidence type="ECO:0000256" key="6">
    <source>
        <dbReference type="ARBA" id="ARBA00023242"/>
    </source>
</evidence>
<reference evidence="7 8" key="2">
    <citation type="submission" date="2016-05" db="EMBL/GenBank/DDBJ databases">
        <title>Lineage-specific infection strategies underlie the spectrum of fungal disease in amphibians.</title>
        <authorList>
            <person name="Cuomo C.A."/>
            <person name="Farrer R.A."/>
            <person name="James T."/>
            <person name="Longcore J."/>
            <person name="Birren B."/>
        </authorList>
    </citation>
    <scope>NUCLEOTIDE SEQUENCE [LARGE SCALE GENOMIC DNA]</scope>
    <source>
        <strain evidence="7 8">JEL423</strain>
    </source>
</reference>
<gene>
    <name evidence="7" type="ORF">BDEG_23976</name>
</gene>